<evidence type="ECO:0000256" key="7">
    <source>
        <dbReference type="SAM" id="Phobius"/>
    </source>
</evidence>
<evidence type="ECO:0000256" key="3">
    <source>
        <dbReference type="ARBA" id="ARBA00022475"/>
    </source>
</evidence>
<dbReference type="Pfam" id="PF02308">
    <property type="entry name" value="MgtC"/>
    <property type="match status" value="1"/>
</dbReference>
<evidence type="ECO:0000256" key="2">
    <source>
        <dbReference type="ARBA" id="ARBA00009298"/>
    </source>
</evidence>
<keyword evidence="4 7" id="KW-0812">Transmembrane</keyword>
<dbReference type="PANTHER" id="PTHR33778:SF3">
    <property type="entry name" value="PROTEIN MGTC"/>
    <property type="match status" value="1"/>
</dbReference>
<evidence type="ECO:0000259" key="8">
    <source>
        <dbReference type="Pfam" id="PF02308"/>
    </source>
</evidence>
<dbReference type="InterPro" id="IPR048640">
    <property type="entry name" value="MgtC-like_C"/>
</dbReference>
<keyword evidence="11" id="KW-1185">Reference proteome</keyword>
<dbReference type="Gene3D" id="3.30.70.260">
    <property type="match status" value="1"/>
</dbReference>
<keyword evidence="6 7" id="KW-0472">Membrane</keyword>
<reference evidence="10 11" key="1">
    <citation type="submission" date="2019-03" db="EMBL/GenBank/DDBJ databases">
        <title>Genomic Encyclopedia of Type Strains, Phase IV (KMG-IV): sequencing the most valuable type-strain genomes for metagenomic binning, comparative biology and taxonomic classification.</title>
        <authorList>
            <person name="Goeker M."/>
        </authorList>
    </citation>
    <scope>NUCLEOTIDE SEQUENCE [LARGE SCALE GENOMIC DNA]</scope>
    <source>
        <strain evidence="10 11">DSM 45934</strain>
    </source>
</reference>
<comment type="subcellular location">
    <subcellularLocation>
        <location evidence="1">Cell membrane</location>
        <topology evidence="1">Multi-pass membrane protein</topology>
    </subcellularLocation>
</comment>
<feature type="transmembrane region" description="Helical" evidence="7">
    <location>
        <begin position="113"/>
        <end position="132"/>
    </location>
</feature>
<proteinExistence type="inferred from homology"/>
<evidence type="ECO:0000313" key="10">
    <source>
        <dbReference type="EMBL" id="TCO60848.1"/>
    </source>
</evidence>
<dbReference type="EMBL" id="SLWS01000003">
    <property type="protein sequence ID" value="TCO60848.1"/>
    <property type="molecule type" value="Genomic_DNA"/>
</dbReference>
<evidence type="ECO:0000259" key="9">
    <source>
        <dbReference type="Pfam" id="PF21770"/>
    </source>
</evidence>
<dbReference type="PANTHER" id="PTHR33778">
    <property type="entry name" value="PROTEIN MGTC"/>
    <property type="match status" value="1"/>
</dbReference>
<dbReference type="Pfam" id="PF21770">
    <property type="entry name" value="MgtC_SapB_C"/>
    <property type="match status" value="1"/>
</dbReference>
<dbReference type="PRINTS" id="PR01837">
    <property type="entry name" value="MGTCSAPBPROT"/>
</dbReference>
<dbReference type="RefSeq" id="WP_132116126.1">
    <property type="nucleotide sequence ID" value="NZ_SLWS01000003.1"/>
</dbReference>
<dbReference type="AlphaFoldDB" id="A0A4R2JU67"/>
<gene>
    <name evidence="10" type="ORF">EV192_103429</name>
</gene>
<sequence length="239" mass="25188">MTTAEMLLRLGAGVGLGTAIGFERQYRARMAGLRTNALVAAGATLFVLLSSYGFGGLTGSGSADPTRVAAQIVSGIGFLGAGVILRDGLTVRGLNTAATLWCSAAVGSLAGAGLYQVALAGTVVVVIVNVLLRPLGRVIDRRPEAGDETPTVYIFRAVTKDDAEAHVRALLVQALGRTDFRLESVQSSNAPDNGHVEVRAELAADRRDDKQMETAVSRLSLEPSVTSVRWDVRTPRQEK</sequence>
<keyword evidence="3" id="KW-1003">Cell membrane</keyword>
<evidence type="ECO:0000256" key="5">
    <source>
        <dbReference type="ARBA" id="ARBA00022989"/>
    </source>
</evidence>
<feature type="domain" description="MgtC/SapB/SrpB/YhiD N-terminal" evidence="8">
    <location>
        <begin position="12"/>
        <end position="137"/>
    </location>
</feature>
<evidence type="ECO:0000313" key="11">
    <source>
        <dbReference type="Proteomes" id="UP000295680"/>
    </source>
</evidence>
<evidence type="ECO:0000256" key="4">
    <source>
        <dbReference type="ARBA" id="ARBA00022692"/>
    </source>
</evidence>
<dbReference type="InterPro" id="IPR003416">
    <property type="entry name" value="MgtC/SapB/SrpB/YhiD_fam"/>
</dbReference>
<dbReference type="GO" id="GO:0005886">
    <property type="term" value="C:plasma membrane"/>
    <property type="evidence" value="ECO:0007669"/>
    <property type="project" value="UniProtKB-SubCell"/>
</dbReference>
<feature type="domain" description="MgtC-like C-terminal" evidence="9">
    <location>
        <begin position="153"/>
        <end position="230"/>
    </location>
</feature>
<evidence type="ECO:0000256" key="6">
    <source>
        <dbReference type="ARBA" id="ARBA00023136"/>
    </source>
</evidence>
<protein>
    <submittedName>
        <fullName evidence="10">Putative Mg2+ transporter-C (MgtC) family protein</fullName>
    </submittedName>
</protein>
<dbReference type="InterPro" id="IPR049177">
    <property type="entry name" value="MgtC_SapB_SrpB_YhiD_N"/>
</dbReference>
<keyword evidence="5 7" id="KW-1133">Transmembrane helix</keyword>
<name>A0A4R2JU67_9PSEU</name>
<dbReference type="Proteomes" id="UP000295680">
    <property type="component" value="Unassembled WGS sequence"/>
</dbReference>
<accession>A0A4R2JU67</accession>
<comment type="similarity">
    <text evidence="2">Belongs to the MgtC/SapB family.</text>
</comment>
<evidence type="ECO:0000256" key="1">
    <source>
        <dbReference type="ARBA" id="ARBA00004651"/>
    </source>
</evidence>
<dbReference type="OrthoDB" id="9811198at2"/>
<feature type="transmembrane region" description="Helical" evidence="7">
    <location>
        <begin position="35"/>
        <end position="54"/>
    </location>
</feature>
<comment type="caution">
    <text evidence="10">The sequence shown here is derived from an EMBL/GenBank/DDBJ whole genome shotgun (WGS) entry which is preliminary data.</text>
</comment>
<organism evidence="10 11">
    <name type="scientific">Actinocrispum wychmicini</name>
    <dbReference type="NCBI Taxonomy" id="1213861"/>
    <lineage>
        <taxon>Bacteria</taxon>
        <taxon>Bacillati</taxon>
        <taxon>Actinomycetota</taxon>
        <taxon>Actinomycetes</taxon>
        <taxon>Pseudonocardiales</taxon>
        <taxon>Pseudonocardiaceae</taxon>
        <taxon>Actinocrispum</taxon>
    </lineage>
</organism>